<dbReference type="AlphaFoldDB" id="A0A0D1YWS8"/>
<feature type="region of interest" description="Disordered" evidence="6">
    <location>
        <begin position="528"/>
        <end position="553"/>
    </location>
</feature>
<evidence type="ECO:0000256" key="2">
    <source>
        <dbReference type="ARBA" id="ARBA00023015"/>
    </source>
</evidence>
<dbReference type="STRING" id="1016849.A0A0D1YWS8"/>
<keyword evidence="4" id="KW-0804">Transcription</keyword>
<dbReference type="PANTHER" id="PTHR37534:SF8">
    <property type="entry name" value="ZN(II)2CYS6 TRANSCRIPTION FACTOR (EUROFUNG)"/>
    <property type="match status" value="1"/>
</dbReference>
<reference evidence="8 9" key="1">
    <citation type="submission" date="2015-01" db="EMBL/GenBank/DDBJ databases">
        <title>The Genome Sequence of Exophiala sideris CBS121828.</title>
        <authorList>
            <consortium name="The Broad Institute Genomics Platform"/>
            <person name="Cuomo C."/>
            <person name="de Hoog S."/>
            <person name="Gorbushina A."/>
            <person name="Stielow B."/>
            <person name="Teixiera M."/>
            <person name="Abouelleil A."/>
            <person name="Chapman S.B."/>
            <person name="Priest M."/>
            <person name="Young S.K."/>
            <person name="Wortman J."/>
            <person name="Nusbaum C."/>
            <person name="Birren B."/>
        </authorList>
    </citation>
    <scope>NUCLEOTIDE SEQUENCE [LARGE SCALE GENOMIC DNA]</scope>
    <source>
        <strain evidence="8 9">CBS 121828</strain>
    </source>
</reference>
<dbReference type="PANTHER" id="PTHR37534">
    <property type="entry name" value="TRANSCRIPTIONAL ACTIVATOR PROTEIN UGA3"/>
    <property type="match status" value="1"/>
</dbReference>
<dbReference type="Pfam" id="PF11951">
    <property type="entry name" value="Fungal_trans_2"/>
    <property type="match status" value="1"/>
</dbReference>
<organism evidence="8 9">
    <name type="scientific">Exophiala sideris</name>
    <dbReference type="NCBI Taxonomy" id="1016849"/>
    <lineage>
        <taxon>Eukaryota</taxon>
        <taxon>Fungi</taxon>
        <taxon>Dikarya</taxon>
        <taxon>Ascomycota</taxon>
        <taxon>Pezizomycotina</taxon>
        <taxon>Eurotiomycetes</taxon>
        <taxon>Chaetothyriomycetidae</taxon>
        <taxon>Chaetothyriales</taxon>
        <taxon>Herpotrichiellaceae</taxon>
        <taxon>Exophiala</taxon>
    </lineage>
</organism>
<keyword evidence="2" id="KW-0805">Transcription regulation</keyword>
<name>A0A0D1YWS8_9EURO</name>
<feature type="compositionally biased region" description="Acidic residues" evidence="6">
    <location>
        <begin position="530"/>
        <end position="549"/>
    </location>
</feature>
<keyword evidence="3" id="KW-0238">DNA-binding</keyword>
<dbReference type="Pfam" id="PF00172">
    <property type="entry name" value="Zn_clus"/>
    <property type="match status" value="1"/>
</dbReference>
<comment type="subcellular location">
    <subcellularLocation>
        <location evidence="1">Nucleus</location>
    </subcellularLocation>
</comment>
<dbReference type="GO" id="GO:0008270">
    <property type="term" value="F:zinc ion binding"/>
    <property type="evidence" value="ECO:0007669"/>
    <property type="project" value="InterPro"/>
</dbReference>
<keyword evidence="5" id="KW-0539">Nucleus</keyword>
<evidence type="ECO:0000256" key="1">
    <source>
        <dbReference type="ARBA" id="ARBA00004123"/>
    </source>
</evidence>
<feature type="compositionally biased region" description="Basic residues" evidence="6">
    <location>
        <begin position="73"/>
        <end position="83"/>
    </location>
</feature>
<gene>
    <name evidence="8" type="ORF">PV11_02555</name>
</gene>
<feature type="domain" description="Zn(2)-C6 fungal-type" evidence="7">
    <location>
        <begin position="26"/>
        <end position="59"/>
    </location>
</feature>
<sequence>MRLTANAMKEAGTTRPRFTAFAPTDCHTCLSGNRKCERQRPYCSTCLERGVKCGGYATTLSWHSSRAYSGKTSSRHHQQRPSRRSPFQTQQCGRGGRANSITESAGNFRLIETRSRGSNKSSPVTSPSSKDNNQEHSLSPDVINPVTESEVQLPDTTNIDSLLEDFAAEAYPENDPGHELIPNSTIAGPSIHPLPPWPGAETENDELVGYEVALQTAIPSTQAAANQLDSALFTPSNLLLGSDLVLSFDWSNMESEDTQEMLDSAFSTFPLAPYPGAAWRQQHEMALKYYDTDLCILPLTSDMAINPFRIRGFAPEDSQLLIQSVLALYSQHQVNTGNTQPTEAMKKRSQVSEMLSQALQSGQSSNKTSCLLEAILIMITLDCTISALGNWADHIRNAATVFEAWGGASALNSPRLRSQASMLVWWDATLAMISRQGVKLHSSYFQHLLNHELHDGWSFYELTGCPTELVVFLVQLAEMARQKELADSMQFLTFDMTAVLDIEQQLLNWKNSLEVEVSAGYVRGGSINLLDDDGEDESPTTSEEGENEGEYSRQRDDYHCMEAWRYALLLYIQRVFRWNRQSPRRPRAILPLTCKIIEHCRNCRKTSQVQKQLLLPIFLAGAEARDKDVQDTVRAYCLWWGARSRYGMFYSVSSLLEEYWENKPSKDGSPVWWGSFLDSKSHPGRAGDVTAQFLFG</sequence>
<dbReference type="GO" id="GO:0045944">
    <property type="term" value="P:positive regulation of transcription by RNA polymerase II"/>
    <property type="evidence" value="ECO:0007669"/>
    <property type="project" value="TreeGrafter"/>
</dbReference>
<evidence type="ECO:0000259" key="7">
    <source>
        <dbReference type="Pfam" id="PF00172"/>
    </source>
</evidence>
<dbReference type="InterPro" id="IPR036864">
    <property type="entry name" value="Zn2-C6_fun-type_DNA-bd_sf"/>
</dbReference>
<evidence type="ECO:0000256" key="6">
    <source>
        <dbReference type="SAM" id="MobiDB-lite"/>
    </source>
</evidence>
<dbReference type="InterPro" id="IPR021858">
    <property type="entry name" value="Fun_TF"/>
</dbReference>
<evidence type="ECO:0000256" key="4">
    <source>
        <dbReference type="ARBA" id="ARBA00023163"/>
    </source>
</evidence>
<dbReference type="InterPro" id="IPR001138">
    <property type="entry name" value="Zn2Cys6_DnaBD"/>
</dbReference>
<dbReference type="Proteomes" id="UP000053599">
    <property type="component" value="Unassembled WGS sequence"/>
</dbReference>
<accession>A0A0D1YWS8</accession>
<dbReference type="GO" id="GO:0005634">
    <property type="term" value="C:nucleus"/>
    <property type="evidence" value="ECO:0007669"/>
    <property type="project" value="UniProtKB-SubCell"/>
</dbReference>
<protein>
    <recommendedName>
        <fullName evidence="7">Zn(2)-C6 fungal-type domain-containing protein</fullName>
    </recommendedName>
</protein>
<dbReference type="OrthoDB" id="4113253at2759"/>
<evidence type="ECO:0000313" key="9">
    <source>
        <dbReference type="Proteomes" id="UP000053599"/>
    </source>
</evidence>
<dbReference type="SUPFAM" id="SSF57701">
    <property type="entry name" value="Zn2/Cys6 DNA-binding domain"/>
    <property type="match status" value="1"/>
</dbReference>
<evidence type="ECO:0000256" key="3">
    <source>
        <dbReference type="ARBA" id="ARBA00023125"/>
    </source>
</evidence>
<proteinExistence type="predicted"/>
<feature type="compositionally biased region" description="Low complexity" evidence="6">
    <location>
        <begin position="118"/>
        <end position="130"/>
    </location>
</feature>
<dbReference type="GO" id="GO:0000981">
    <property type="term" value="F:DNA-binding transcription factor activity, RNA polymerase II-specific"/>
    <property type="evidence" value="ECO:0007669"/>
    <property type="project" value="InterPro"/>
</dbReference>
<evidence type="ECO:0000256" key="5">
    <source>
        <dbReference type="ARBA" id="ARBA00023242"/>
    </source>
</evidence>
<dbReference type="GO" id="GO:0000976">
    <property type="term" value="F:transcription cis-regulatory region binding"/>
    <property type="evidence" value="ECO:0007669"/>
    <property type="project" value="TreeGrafter"/>
</dbReference>
<dbReference type="EMBL" id="KN846951">
    <property type="protein sequence ID" value="KIV86982.1"/>
    <property type="molecule type" value="Genomic_DNA"/>
</dbReference>
<evidence type="ECO:0000313" key="8">
    <source>
        <dbReference type="EMBL" id="KIV86982.1"/>
    </source>
</evidence>
<dbReference type="HOGENOM" id="CLU_028540_1_1_1"/>
<feature type="region of interest" description="Disordered" evidence="6">
    <location>
        <begin position="65"/>
        <end position="147"/>
    </location>
</feature>